<dbReference type="Pfam" id="PF00817">
    <property type="entry name" value="IMS"/>
    <property type="match status" value="1"/>
</dbReference>
<dbReference type="PANTHER" id="PTHR11076:SF34">
    <property type="entry name" value="PROTEIN UMUC"/>
    <property type="match status" value="1"/>
</dbReference>
<dbReference type="CDD" id="cd01700">
    <property type="entry name" value="PolY_Pol_V_umuC"/>
    <property type="match status" value="1"/>
</dbReference>
<dbReference type="RefSeq" id="WP_371841281.1">
    <property type="nucleotide sequence ID" value="NZ_JBGMEK010000097.1"/>
</dbReference>
<dbReference type="InterPro" id="IPR017961">
    <property type="entry name" value="DNA_pol_Y-fam_little_finger"/>
</dbReference>
<dbReference type="Gene3D" id="3.30.70.270">
    <property type="match status" value="1"/>
</dbReference>
<feature type="domain" description="UmuC" evidence="2">
    <location>
        <begin position="2"/>
        <end position="185"/>
    </location>
</feature>
<dbReference type="Pfam" id="PF11799">
    <property type="entry name" value="IMS_C"/>
    <property type="match status" value="1"/>
</dbReference>
<dbReference type="Gene3D" id="1.10.150.20">
    <property type="entry name" value="5' to 3' exonuclease, C-terminal subdomain"/>
    <property type="match status" value="1"/>
</dbReference>
<dbReference type="SUPFAM" id="SSF56672">
    <property type="entry name" value="DNA/RNA polymerases"/>
    <property type="match status" value="1"/>
</dbReference>
<evidence type="ECO:0000256" key="1">
    <source>
        <dbReference type="ARBA" id="ARBA00010945"/>
    </source>
</evidence>
<gene>
    <name evidence="3" type="ORF">ACCI49_21480</name>
</gene>
<comment type="similarity">
    <text evidence="1">Belongs to the DNA polymerase type-Y family.</text>
</comment>
<dbReference type="EMBL" id="JBGMEK010000097">
    <property type="protein sequence ID" value="MFA0813469.1"/>
    <property type="molecule type" value="Genomic_DNA"/>
</dbReference>
<dbReference type="Proteomes" id="UP001569428">
    <property type="component" value="Unassembled WGS sequence"/>
</dbReference>
<dbReference type="InterPro" id="IPR043502">
    <property type="entry name" value="DNA/RNA_pol_sf"/>
</dbReference>
<comment type="caution">
    <text evidence="3">The sequence shown here is derived from an EMBL/GenBank/DDBJ whole genome shotgun (WGS) entry which is preliminary data.</text>
</comment>
<evidence type="ECO:0000259" key="2">
    <source>
        <dbReference type="PROSITE" id="PS50173"/>
    </source>
</evidence>
<name>A0ABV4P686_9GAMM</name>
<reference evidence="3 4" key="1">
    <citation type="submission" date="2024-08" db="EMBL/GenBank/DDBJ databases">
        <authorList>
            <person name="Ishaq N."/>
        </authorList>
    </citation>
    <scope>NUCLEOTIDE SEQUENCE [LARGE SCALE GENOMIC DNA]</scope>
    <source>
        <strain evidence="3 4">DSM 18651</strain>
    </source>
</reference>
<evidence type="ECO:0000313" key="3">
    <source>
        <dbReference type="EMBL" id="MFA0813469.1"/>
    </source>
</evidence>
<dbReference type="PROSITE" id="PS50173">
    <property type="entry name" value="UMUC"/>
    <property type="match status" value="1"/>
</dbReference>
<proteinExistence type="inferred from homology"/>
<dbReference type="Gene3D" id="3.40.1170.60">
    <property type="match status" value="1"/>
</dbReference>
<dbReference type="InterPro" id="IPR050116">
    <property type="entry name" value="DNA_polymerase-Y"/>
</dbReference>
<sequence length="372" mass="41757">MLVPVDCNSCYASCEQIFRPDLHGRPVVMLSNNDGFVVARSKEAKLLGIGDLEPFFKIEQLLRAHQVAIFSSNYPLYGDISYRVMTALREFGPNVEVYSIDEMFMDLHGLQEERLDYGRKIRSTLWRDIRMSVGVGIAPRKTLAKLANGAAKKIPKCDGGCALDTPEKWQWMQRRTAVNDVWGMGRRLSKCLGDFGIQTAYDLAQANPKILRRHINVNIERTIEELNGVPCLGLEEEPPAKKQIYCTRSFGEKLTDLQLILRAATLYASRAAEKLRAQKSLVKSLHVFLHASPHEPNYHSRSTVVQTPYPTDDTRVIVRLVRKAIAGLYRSGCRFMRAEVGLVEIIPCALGQGDLFTPGQSARAGETMQAMD</sequence>
<evidence type="ECO:0000313" key="4">
    <source>
        <dbReference type="Proteomes" id="UP001569428"/>
    </source>
</evidence>
<keyword evidence="4" id="KW-1185">Reference proteome</keyword>
<accession>A0ABV4P686</accession>
<dbReference type="InterPro" id="IPR043128">
    <property type="entry name" value="Rev_trsase/Diguanyl_cyclase"/>
</dbReference>
<dbReference type="PANTHER" id="PTHR11076">
    <property type="entry name" value="DNA REPAIR POLYMERASE UMUC / TRANSFERASE FAMILY MEMBER"/>
    <property type="match status" value="1"/>
</dbReference>
<protein>
    <submittedName>
        <fullName evidence="3">Y-family DNA polymerase</fullName>
    </submittedName>
</protein>
<organism evidence="3 4">
    <name type="scientific">Microbulbifer epialgicus</name>
    <dbReference type="NCBI Taxonomy" id="393907"/>
    <lineage>
        <taxon>Bacteria</taxon>
        <taxon>Pseudomonadati</taxon>
        <taxon>Pseudomonadota</taxon>
        <taxon>Gammaproteobacteria</taxon>
        <taxon>Cellvibrionales</taxon>
        <taxon>Microbulbiferaceae</taxon>
        <taxon>Microbulbifer</taxon>
    </lineage>
</organism>
<dbReference type="InterPro" id="IPR001126">
    <property type="entry name" value="UmuC"/>
</dbReference>